<feature type="transmembrane region" description="Helical" evidence="17">
    <location>
        <begin position="247"/>
        <end position="267"/>
    </location>
</feature>
<evidence type="ECO:0000256" key="14">
    <source>
        <dbReference type="ARBA" id="ARBA00023128"/>
    </source>
</evidence>
<sequence length="575" mass="63694">MCVISLFNIISLTFYFMSLGILIMGFMVFIFQKEMFLEIILFSWNSVNISGTFLFDWMSCYFMAFVLFISATVVLYSSSYMGHDPNNIRFILIVTAFVFTMMLMITSPNLISILLGWDGLGLVSYALVIYYQNSKSSAAGMLTALSNRVGDVCFLLSIAWWMGLGDFSFLPYIKWSLFNDISFNVLSTILVVAAMTKSAQLPFSAWLPAAMAAPTPVSALVHSSTLVTAGVYLLIRFSPLILTSQMLGVLKYLSALTMFMAGLAALYEYDLKKIIALSTLSQLGVMMFSISLGYSQLAFFHLMMHALFKALLFLCAGVFIHQVGGGQDIRVMGGLSYNFPLTGAYFNMASLALCGMPFLAGFYSKDALIEAAMMSQMNLFLLVVVLISTMLTAVYSFRLSYYSMLKIPSFSCMNNFNDSDENMVNPMFFLGLAGIMGGSLFSWVMFPYPSLTVLPMFLKLTALICGGLGILGSLMLLSTSYSQNFNVIYFLKFLVSSMWYLPLMSGGQMSKSVLVLGSSSSQLLDQGWLEKLGAQGIWENLLFGFSFISISQKNLLKSLLLFFSCVIFILVITAC</sequence>
<evidence type="ECO:0000259" key="20">
    <source>
        <dbReference type="Pfam" id="PF06455"/>
    </source>
</evidence>
<evidence type="ECO:0000256" key="17">
    <source>
        <dbReference type="RuleBase" id="RU003404"/>
    </source>
</evidence>
<evidence type="ECO:0000259" key="18">
    <source>
        <dbReference type="Pfam" id="PF00361"/>
    </source>
</evidence>
<accession>A0A5B7XU10</accession>
<keyword evidence="5 17" id="KW-0813">Transport</keyword>
<dbReference type="GO" id="GO:0003954">
    <property type="term" value="F:NADH dehydrogenase activity"/>
    <property type="evidence" value="ECO:0007669"/>
    <property type="project" value="TreeGrafter"/>
</dbReference>
<evidence type="ECO:0000256" key="16">
    <source>
        <dbReference type="ARBA" id="ARBA00049551"/>
    </source>
</evidence>
<keyword evidence="8" id="KW-0999">Mitochondrion inner membrane</keyword>
<feature type="transmembrane region" description="Helical" evidence="17">
    <location>
        <begin position="273"/>
        <end position="294"/>
    </location>
</feature>
<dbReference type="InterPro" id="IPR003945">
    <property type="entry name" value="NU5C-like"/>
</dbReference>
<keyword evidence="6" id="KW-0679">Respiratory chain</keyword>
<feature type="transmembrane region" description="Helical" evidence="17">
    <location>
        <begin position="427"/>
        <end position="448"/>
    </location>
</feature>
<dbReference type="EMBL" id="MK579382">
    <property type="protein sequence ID" value="QCZ36069.1"/>
    <property type="molecule type" value="Genomic_DNA"/>
</dbReference>
<dbReference type="InterPro" id="IPR010934">
    <property type="entry name" value="NADH_DH_su5_C"/>
</dbReference>
<dbReference type="Pfam" id="PF06455">
    <property type="entry name" value="NADH5_C"/>
    <property type="match status" value="1"/>
</dbReference>
<dbReference type="PANTHER" id="PTHR42829">
    <property type="entry name" value="NADH-UBIQUINONE OXIDOREDUCTASE CHAIN 5"/>
    <property type="match status" value="1"/>
</dbReference>
<keyword evidence="10" id="KW-0249">Electron transport</keyword>
<dbReference type="AlphaFoldDB" id="A0A5B7XU10"/>
<feature type="transmembrane region" description="Helical" evidence="17">
    <location>
        <begin position="487"/>
        <end position="503"/>
    </location>
</feature>
<feature type="domain" description="NADH dehydrogenase subunit 5 C-terminal" evidence="20">
    <location>
        <begin position="395"/>
        <end position="573"/>
    </location>
</feature>
<comment type="function">
    <text evidence="17">Core subunit of the mitochondrial membrane respiratory chain NADH dehydrogenase (Complex I) which catalyzes electron transfer from NADH through the respiratory chain, using ubiquinone as an electron acceptor. Essential for the catalytic activity and assembly of complex I.</text>
</comment>
<dbReference type="GO" id="GO:0008137">
    <property type="term" value="F:NADH dehydrogenase (ubiquinone) activity"/>
    <property type="evidence" value="ECO:0007669"/>
    <property type="project" value="UniProtKB-EC"/>
</dbReference>
<keyword evidence="15 17" id="KW-0472">Membrane</keyword>
<dbReference type="InterPro" id="IPR001750">
    <property type="entry name" value="ND/Mrp_TM"/>
</dbReference>
<keyword evidence="14 17" id="KW-0496">Mitochondrion</keyword>
<feature type="transmembrane region" description="Helical" evidence="17">
    <location>
        <begin position="555"/>
        <end position="574"/>
    </location>
</feature>
<evidence type="ECO:0000256" key="7">
    <source>
        <dbReference type="ARBA" id="ARBA00022692"/>
    </source>
</evidence>
<dbReference type="InterPro" id="IPR001516">
    <property type="entry name" value="Proton_antipo_N"/>
</dbReference>
<evidence type="ECO:0000259" key="19">
    <source>
        <dbReference type="Pfam" id="PF00662"/>
    </source>
</evidence>
<evidence type="ECO:0000256" key="11">
    <source>
        <dbReference type="ARBA" id="ARBA00022989"/>
    </source>
</evidence>
<geneLocation type="mitochondrion" evidence="21"/>
<keyword evidence="13 17" id="KW-0830">Ubiquinone</keyword>
<dbReference type="GO" id="GO:0015990">
    <property type="term" value="P:electron transport coupled proton transport"/>
    <property type="evidence" value="ECO:0007669"/>
    <property type="project" value="TreeGrafter"/>
</dbReference>
<keyword evidence="11 17" id="KW-1133">Transmembrane helix</keyword>
<feature type="transmembrane region" description="Helical" evidence="17">
    <location>
        <begin position="111"/>
        <end position="131"/>
    </location>
</feature>
<feature type="domain" description="NADH:quinone oxidoreductase/Mrp antiporter transmembrane" evidence="18">
    <location>
        <begin position="107"/>
        <end position="391"/>
    </location>
</feature>
<gene>
    <name evidence="21" type="primary">ND5</name>
</gene>
<comment type="subcellular location">
    <subcellularLocation>
        <location evidence="2">Mitochondrion inner membrane</location>
        <topology evidence="2">Multi-pass membrane protein</topology>
    </subcellularLocation>
</comment>
<evidence type="ECO:0000256" key="10">
    <source>
        <dbReference type="ARBA" id="ARBA00022982"/>
    </source>
</evidence>
<feature type="transmembrane region" description="Helical" evidence="17">
    <location>
        <begin position="88"/>
        <end position="105"/>
    </location>
</feature>
<evidence type="ECO:0000256" key="8">
    <source>
        <dbReference type="ARBA" id="ARBA00022792"/>
    </source>
</evidence>
<feature type="transmembrane region" description="Helical" evidence="17">
    <location>
        <begin position="217"/>
        <end position="235"/>
    </location>
</feature>
<feature type="transmembrane region" description="Helical" evidence="17">
    <location>
        <begin position="344"/>
        <end position="364"/>
    </location>
</feature>
<feature type="transmembrane region" description="Helical" evidence="17">
    <location>
        <begin position="306"/>
        <end position="324"/>
    </location>
</feature>
<organism evidence="21">
    <name type="scientific">Triops cancriformis</name>
    <name type="common">Tadpole shrimp</name>
    <dbReference type="NCBI Taxonomy" id="194544"/>
    <lineage>
        <taxon>Eukaryota</taxon>
        <taxon>Metazoa</taxon>
        <taxon>Ecdysozoa</taxon>
        <taxon>Arthropoda</taxon>
        <taxon>Crustacea</taxon>
        <taxon>Branchiopoda</taxon>
        <taxon>Notostraca</taxon>
        <taxon>Triopsidae</taxon>
        <taxon>Triops</taxon>
    </lineage>
</organism>
<evidence type="ECO:0000313" key="21">
    <source>
        <dbReference type="EMBL" id="QCZ36069.1"/>
    </source>
</evidence>
<dbReference type="GO" id="GO:0042773">
    <property type="term" value="P:ATP synthesis coupled electron transport"/>
    <property type="evidence" value="ECO:0007669"/>
    <property type="project" value="InterPro"/>
</dbReference>
<dbReference type="EC" id="7.1.1.2" evidence="3 17"/>
<evidence type="ECO:0000256" key="5">
    <source>
        <dbReference type="ARBA" id="ARBA00022448"/>
    </source>
</evidence>
<protein>
    <recommendedName>
        <fullName evidence="4 17">NADH-ubiquinone oxidoreductase chain 5</fullName>
        <ecNumber evidence="3 17">7.1.1.2</ecNumber>
    </recommendedName>
</protein>
<comment type="function">
    <text evidence="1">Core subunit of the mitochondrial membrane respiratory chain NADH dehydrogenase (Complex I) that is believed to belong to the minimal assembly required for catalysis. Complex I functions in the transfer of electrons from NADH to the respiratory chain. The immediate electron acceptor for the enzyme is believed to be ubiquinone.</text>
</comment>
<evidence type="ECO:0000256" key="15">
    <source>
        <dbReference type="ARBA" id="ARBA00023136"/>
    </source>
</evidence>
<dbReference type="GO" id="GO:0005743">
    <property type="term" value="C:mitochondrial inner membrane"/>
    <property type="evidence" value="ECO:0007669"/>
    <property type="project" value="UniProtKB-SubCell"/>
</dbReference>
<feature type="transmembrane region" description="Helical" evidence="17">
    <location>
        <begin position="12"/>
        <end position="32"/>
    </location>
</feature>
<evidence type="ECO:0000256" key="12">
    <source>
        <dbReference type="ARBA" id="ARBA00023027"/>
    </source>
</evidence>
<dbReference type="Pfam" id="PF00662">
    <property type="entry name" value="Proton_antipo_N"/>
    <property type="match status" value="1"/>
</dbReference>
<feature type="transmembrane region" description="Helical" evidence="17">
    <location>
        <begin position="52"/>
        <end position="76"/>
    </location>
</feature>
<proteinExistence type="inferred from homology"/>
<dbReference type="PRINTS" id="PR01434">
    <property type="entry name" value="NADHDHGNASE5"/>
</dbReference>
<reference evidence="21" key="1">
    <citation type="journal article" date="2019" name="Zoological Lett">
        <title>Mitochondrial genome diversity and evolution in Branchiopoda (Crustacea).</title>
        <authorList>
            <person name="Luchetti A."/>
            <person name="Forni G."/>
            <person name="Skaist A.M."/>
            <person name="Wheelan S.J."/>
            <person name="Mantovani B."/>
        </authorList>
    </citation>
    <scope>NUCLEOTIDE SEQUENCE</scope>
    <source>
        <strain evidence="21">Triops6b</strain>
    </source>
</reference>
<evidence type="ECO:0000256" key="9">
    <source>
        <dbReference type="ARBA" id="ARBA00022967"/>
    </source>
</evidence>
<evidence type="ECO:0000256" key="13">
    <source>
        <dbReference type="ARBA" id="ARBA00023075"/>
    </source>
</evidence>
<feature type="transmembrane region" description="Helical" evidence="17">
    <location>
        <begin position="460"/>
        <end position="481"/>
    </location>
</feature>
<keyword evidence="9" id="KW-1278">Translocase</keyword>
<evidence type="ECO:0000256" key="1">
    <source>
        <dbReference type="ARBA" id="ARBA00003257"/>
    </source>
</evidence>
<comment type="catalytic activity">
    <reaction evidence="16 17">
        <text>a ubiquinone + NADH + 5 H(+)(in) = a ubiquinol + NAD(+) + 4 H(+)(out)</text>
        <dbReference type="Rhea" id="RHEA:29091"/>
        <dbReference type="Rhea" id="RHEA-COMP:9565"/>
        <dbReference type="Rhea" id="RHEA-COMP:9566"/>
        <dbReference type="ChEBI" id="CHEBI:15378"/>
        <dbReference type="ChEBI" id="CHEBI:16389"/>
        <dbReference type="ChEBI" id="CHEBI:17976"/>
        <dbReference type="ChEBI" id="CHEBI:57540"/>
        <dbReference type="ChEBI" id="CHEBI:57945"/>
        <dbReference type="EC" id="7.1.1.2"/>
    </reaction>
</comment>
<evidence type="ECO:0000256" key="2">
    <source>
        <dbReference type="ARBA" id="ARBA00004448"/>
    </source>
</evidence>
<dbReference type="Pfam" id="PF00361">
    <property type="entry name" value="Proton_antipo_M"/>
    <property type="match status" value="1"/>
</dbReference>
<feature type="domain" description="NADH-Ubiquinone oxidoreductase (complex I) chain 5 N-terminal" evidence="19">
    <location>
        <begin position="44"/>
        <end position="90"/>
    </location>
</feature>
<comment type="similarity">
    <text evidence="17">Belongs to the complex I subunit 5 family.</text>
</comment>
<keyword evidence="12 17" id="KW-0520">NAD</keyword>
<feature type="transmembrane region" description="Helical" evidence="17">
    <location>
        <begin position="376"/>
        <end position="397"/>
    </location>
</feature>
<dbReference type="PANTHER" id="PTHR42829:SF2">
    <property type="entry name" value="NADH-UBIQUINONE OXIDOREDUCTASE CHAIN 5"/>
    <property type="match status" value="1"/>
</dbReference>
<feature type="transmembrane region" description="Helical" evidence="17">
    <location>
        <begin position="152"/>
        <end position="173"/>
    </location>
</feature>
<name>A0A5B7XU10_TRICB</name>
<evidence type="ECO:0000256" key="6">
    <source>
        <dbReference type="ARBA" id="ARBA00022660"/>
    </source>
</evidence>
<keyword evidence="7 17" id="KW-0812">Transmembrane</keyword>
<evidence type="ECO:0000256" key="3">
    <source>
        <dbReference type="ARBA" id="ARBA00012944"/>
    </source>
</evidence>
<evidence type="ECO:0000256" key="4">
    <source>
        <dbReference type="ARBA" id="ARBA00021096"/>
    </source>
</evidence>